<dbReference type="STRING" id="1121884.SAMN02745131_00576"/>
<keyword evidence="2" id="KW-1185">Reference proteome</keyword>
<evidence type="ECO:0000313" key="1">
    <source>
        <dbReference type="EMBL" id="SHE53474.1"/>
    </source>
</evidence>
<accession>A0A1M4U9W8</accession>
<proteinExistence type="predicted"/>
<organism evidence="1 2">
    <name type="scientific">Flavisolibacter ginsengisoli DSM 18119</name>
    <dbReference type="NCBI Taxonomy" id="1121884"/>
    <lineage>
        <taxon>Bacteria</taxon>
        <taxon>Pseudomonadati</taxon>
        <taxon>Bacteroidota</taxon>
        <taxon>Chitinophagia</taxon>
        <taxon>Chitinophagales</taxon>
        <taxon>Chitinophagaceae</taxon>
        <taxon>Flavisolibacter</taxon>
    </lineage>
</organism>
<dbReference type="AlphaFoldDB" id="A0A1M4U9W8"/>
<evidence type="ECO:0000313" key="2">
    <source>
        <dbReference type="Proteomes" id="UP000184048"/>
    </source>
</evidence>
<dbReference type="RefSeq" id="WP_072833735.1">
    <property type="nucleotide sequence ID" value="NZ_FQUU01000002.1"/>
</dbReference>
<dbReference type="Proteomes" id="UP000184048">
    <property type="component" value="Unassembled WGS sequence"/>
</dbReference>
<gene>
    <name evidence="1" type="ORF">SAMN02745131_00576</name>
</gene>
<sequence>MIKMEINLAVYEGGIHSMIITTPYPVLKVLETSKNFRCRFIVFSRRFLKANYINPHVLDRFQFCSAGAIPVVHLRQAEAEQLQAQFVYIWQQFREAGHPFRKEITGNLMMALLYDFEAAYQKHFQQVQKK</sequence>
<name>A0A1M4U9W8_9BACT</name>
<dbReference type="EMBL" id="FQUU01000002">
    <property type="protein sequence ID" value="SHE53474.1"/>
    <property type="molecule type" value="Genomic_DNA"/>
</dbReference>
<reference evidence="1 2" key="1">
    <citation type="submission" date="2016-11" db="EMBL/GenBank/DDBJ databases">
        <authorList>
            <person name="Jaros S."/>
            <person name="Januszkiewicz K."/>
            <person name="Wedrychowicz H."/>
        </authorList>
    </citation>
    <scope>NUCLEOTIDE SEQUENCE [LARGE SCALE GENOMIC DNA]</scope>
    <source>
        <strain evidence="1 2">DSM 18119</strain>
    </source>
</reference>
<protein>
    <submittedName>
        <fullName evidence="1">Uncharacterized protein</fullName>
    </submittedName>
</protein>